<dbReference type="Pfam" id="PF02042">
    <property type="entry name" value="RWP-RK"/>
    <property type="match status" value="1"/>
</dbReference>
<comment type="function">
    <text evidence="1">Putative transcription factor.</text>
</comment>
<dbReference type="Proteomes" id="UP000237105">
    <property type="component" value="Unassembled WGS sequence"/>
</dbReference>
<dbReference type="PROSITE" id="PS51519">
    <property type="entry name" value="RWP_RK"/>
    <property type="match status" value="1"/>
</dbReference>
<evidence type="ECO:0000256" key="2">
    <source>
        <dbReference type="ARBA" id="ARBA00023015"/>
    </source>
</evidence>
<evidence type="ECO:0000256" key="4">
    <source>
        <dbReference type="ARBA" id="ARBA00023125"/>
    </source>
</evidence>
<keyword evidence="2" id="KW-0805">Transcription regulation</keyword>
<evidence type="ECO:0000256" key="6">
    <source>
        <dbReference type="ARBA" id="ARBA00023242"/>
    </source>
</evidence>
<evidence type="ECO:0000313" key="9">
    <source>
        <dbReference type="EMBL" id="PON71743.1"/>
    </source>
</evidence>
<dbReference type="GO" id="GO:0003677">
    <property type="term" value="F:DNA binding"/>
    <property type="evidence" value="ECO:0007669"/>
    <property type="project" value="UniProtKB-KW"/>
</dbReference>
<evidence type="ECO:0000259" key="8">
    <source>
        <dbReference type="PROSITE" id="PS51519"/>
    </source>
</evidence>
<feature type="region of interest" description="Disordered" evidence="7">
    <location>
        <begin position="32"/>
        <end position="60"/>
    </location>
</feature>
<name>A0A2P5DEQ5_PARAD</name>
<dbReference type="InterPro" id="IPR044607">
    <property type="entry name" value="RKD-like"/>
</dbReference>
<feature type="compositionally biased region" description="Low complexity" evidence="7">
    <location>
        <begin position="274"/>
        <end position="297"/>
    </location>
</feature>
<comment type="caution">
    <text evidence="9">The sequence shown here is derived from an EMBL/GenBank/DDBJ whole genome shotgun (WGS) entry which is preliminary data.</text>
</comment>
<feature type="compositionally biased region" description="Polar residues" evidence="7">
    <location>
        <begin position="48"/>
        <end position="60"/>
    </location>
</feature>
<accession>A0A2P5DEQ5</accession>
<proteinExistence type="predicted"/>
<dbReference type="STRING" id="3476.A0A2P5DEQ5"/>
<evidence type="ECO:0000256" key="5">
    <source>
        <dbReference type="ARBA" id="ARBA00023163"/>
    </source>
</evidence>
<dbReference type="EMBL" id="JXTB01000043">
    <property type="protein sequence ID" value="PON71743.1"/>
    <property type="molecule type" value="Genomic_DNA"/>
</dbReference>
<evidence type="ECO:0000313" key="10">
    <source>
        <dbReference type="Proteomes" id="UP000237105"/>
    </source>
</evidence>
<protein>
    <submittedName>
        <fullName evidence="9">RWP-RK domain containing protein</fullName>
    </submittedName>
</protein>
<sequence>MADPGAIMSYSDLYDGPFSENLSNILTDYENPSLLDLPEPDHIGGQGPSNTSDNHNPNHVTLEQNSATIWDLPIDFNVDQCLGSGPNNQPGPSRIRDHQETSNNDPDDQAIEENLELPQVNNSNNVGGNSRTLPTWPSPPVPFNCTCCQVLREIIHVNEFNNYMKLEIHGRLGMICHVIWESRSSTNNNVTTSTSSGNDPQFEMFDFCRQSIEDVKRFLVEYCSRRKVEGYVMLHDPLSIFYEALCVGLEWDELSNNDFDFVPTSPPHNSGGAEENYTEQQGQEEQQVTHQQEQTVETRPETTQIIDVERNSRISLAEQRQRTGKLTLMDLREYLHLTIEDAAKAMNVCPTVLKKICRRHNLPRWPYRKIRSIKRQISSLRPNLESNDAAVREQAQAEIDRLRQEATNICAGVDVVEL</sequence>
<keyword evidence="5" id="KW-0804">Transcription</keyword>
<evidence type="ECO:0000256" key="7">
    <source>
        <dbReference type="SAM" id="MobiDB-lite"/>
    </source>
</evidence>
<reference evidence="10" key="1">
    <citation type="submission" date="2016-06" db="EMBL/GenBank/DDBJ databases">
        <title>Parallel loss of symbiosis genes in relatives of nitrogen-fixing non-legume Parasponia.</title>
        <authorList>
            <person name="Van Velzen R."/>
            <person name="Holmer R."/>
            <person name="Bu F."/>
            <person name="Rutten L."/>
            <person name="Van Zeijl A."/>
            <person name="Liu W."/>
            <person name="Santuari L."/>
            <person name="Cao Q."/>
            <person name="Sharma T."/>
            <person name="Shen D."/>
            <person name="Roswanjaya Y."/>
            <person name="Wardhani T."/>
            <person name="Kalhor M.S."/>
            <person name="Jansen J."/>
            <person name="Van den Hoogen J."/>
            <person name="Gungor B."/>
            <person name="Hartog M."/>
            <person name="Hontelez J."/>
            <person name="Verver J."/>
            <person name="Yang W.-C."/>
            <person name="Schijlen E."/>
            <person name="Repin R."/>
            <person name="Schilthuizen M."/>
            <person name="Schranz E."/>
            <person name="Heidstra R."/>
            <person name="Miyata K."/>
            <person name="Fedorova E."/>
            <person name="Kohlen W."/>
            <person name="Bisseling T."/>
            <person name="Smit S."/>
            <person name="Geurts R."/>
        </authorList>
    </citation>
    <scope>NUCLEOTIDE SEQUENCE [LARGE SCALE GENOMIC DNA]</scope>
    <source>
        <strain evidence="10">cv. WU1-14</strain>
    </source>
</reference>
<dbReference type="PANTHER" id="PTHR46373">
    <property type="entry name" value="PROTEIN RKD4"/>
    <property type="match status" value="1"/>
</dbReference>
<dbReference type="InterPro" id="IPR003035">
    <property type="entry name" value="RWP-RK_dom"/>
</dbReference>
<feature type="region of interest" description="Disordered" evidence="7">
    <location>
        <begin position="262"/>
        <end position="301"/>
    </location>
</feature>
<evidence type="ECO:0000256" key="3">
    <source>
        <dbReference type="ARBA" id="ARBA00023054"/>
    </source>
</evidence>
<keyword evidence="6" id="KW-0539">Nucleus</keyword>
<evidence type="ECO:0000256" key="1">
    <source>
        <dbReference type="ARBA" id="ARBA00004049"/>
    </source>
</evidence>
<feature type="region of interest" description="Disordered" evidence="7">
    <location>
        <begin position="80"/>
        <end position="109"/>
    </location>
</feature>
<dbReference type="AlphaFoldDB" id="A0A2P5DEQ5"/>
<dbReference type="GO" id="GO:0003700">
    <property type="term" value="F:DNA-binding transcription factor activity"/>
    <property type="evidence" value="ECO:0007669"/>
    <property type="project" value="InterPro"/>
</dbReference>
<organism evidence="9 10">
    <name type="scientific">Parasponia andersonii</name>
    <name type="common">Sponia andersonii</name>
    <dbReference type="NCBI Taxonomy" id="3476"/>
    <lineage>
        <taxon>Eukaryota</taxon>
        <taxon>Viridiplantae</taxon>
        <taxon>Streptophyta</taxon>
        <taxon>Embryophyta</taxon>
        <taxon>Tracheophyta</taxon>
        <taxon>Spermatophyta</taxon>
        <taxon>Magnoliopsida</taxon>
        <taxon>eudicotyledons</taxon>
        <taxon>Gunneridae</taxon>
        <taxon>Pentapetalae</taxon>
        <taxon>rosids</taxon>
        <taxon>fabids</taxon>
        <taxon>Rosales</taxon>
        <taxon>Cannabaceae</taxon>
        <taxon>Parasponia</taxon>
    </lineage>
</organism>
<dbReference type="PANTHER" id="PTHR46373:SF5">
    <property type="entry name" value="RWP-RK DOMAIN PROTEIN"/>
    <property type="match status" value="1"/>
</dbReference>
<dbReference type="OrthoDB" id="6270329at2759"/>
<feature type="domain" description="RWP-RK" evidence="8">
    <location>
        <begin position="313"/>
        <end position="393"/>
    </location>
</feature>
<keyword evidence="4" id="KW-0238">DNA-binding</keyword>
<keyword evidence="10" id="KW-1185">Reference proteome</keyword>
<keyword evidence="3" id="KW-0175">Coiled coil</keyword>
<gene>
    <name evidence="9" type="ORF">PanWU01x14_071980</name>
</gene>